<dbReference type="CDD" id="cd20405">
    <property type="entry name" value="Tudor_Agenet_AtDUF_rpt1_3"/>
    <property type="match status" value="1"/>
</dbReference>
<dbReference type="Gene3D" id="2.30.30.490">
    <property type="match status" value="1"/>
</dbReference>
<evidence type="ECO:0000259" key="2">
    <source>
        <dbReference type="PROSITE" id="PS51038"/>
    </source>
</evidence>
<dbReference type="InterPro" id="IPR008395">
    <property type="entry name" value="Agenet-like_dom"/>
</dbReference>
<proteinExistence type="predicted"/>
<dbReference type="SMART" id="SM00743">
    <property type="entry name" value="Agenet"/>
    <property type="match status" value="2"/>
</dbReference>
<protein>
    <recommendedName>
        <fullName evidence="2">BAH domain-containing protein</fullName>
    </recommendedName>
</protein>
<reference evidence="3 4" key="1">
    <citation type="submission" date="2018-10" db="EMBL/GenBank/DDBJ databases">
        <title>A high-quality apple genome assembly.</title>
        <authorList>
            <person name="Hu J."/>
        </authorList>
    </citation>
    <scope>NUCLEOTIDE SEQUENCE [LARGE SCALE GENOMIC DNA]</scope>
    <source>
        <strain evidence="4">cv. HFTH1</strain>
        <tissue evidence="3">Young leaf</tissue>
    </source>
</reference>
<dbReference type="PROSITE" id="PS51038">
    <property type="entry name" value="BAH"/>
    <property type="match status" value="1"/>
</dbReference>
<evidence type="ECO:0000256" key="1">
    <source>
        <dbReference type="SAM" id="MobiDB-lite"/>
    </source>
</evidence>
<organism evidence="3 4">
    <name type="scientific">Malus domestica</name>
    <name type="common">Apple</name>
    <name type="synonym">Pyrus malus</name>
    <dbReference type="NCBI Taxonomy" id="3750"/>
    <lineage>
        <taxon>Eukaryota</taxon>
        <taxon>Viridiplantae</taxon>
        <taxon>Streptophyta</taxon>
        <taxon>Embryophyta</taxon>
        <taxon>Tracheophyta</taxon>
        <taxon>Spermatophyta</taxon>
        <taxon>Magnoliopsida</taxon>
        <taxon>eudicotyledons</taxon>
        <taxon>Gunneridae</taxon>
        <taxon>Pentapetalae</taxon>
        <taxon>rosids</taxon>
        <taxon>fabids</taxon>
        <taxon>Rosales</taxon>
        <taxon>Rosaceae</taxon>
        <taxon>Amygdaloideae</taxon>
        <taxon>Maleae</taxon>
        <taxon>Malus</taxon>
    </lineage>
</organism>
<evidence type="ECO:0000313" key="3">
    <source>
        <dbReference type="EMBL" id="RXH85788.1"/>
    </source>
</evidence>
<dbReference type="Proteomes" id="UP000290289">
    <property type="component" value="Chromosome 10"/>
</dbReference>
<feature type="region of interest" description="Disordered" evidence="1">
    <location>
        <begin position="642"/>
        <end position="664"/>
    </location>
</feature>
<dbReference type="Pfam" id="PF01426">
    <property type="entry name" value="BAH"/>
    <property type="match status" value="1"/>
</dbReference>
<dbReference type="PANTHER" id="PTHR31917">
    <property type="entry name" value="AGENET DOMAIN-CONTAINING PROTEIN-RELATED"/>
    <property type="match status" value="1"/>
</dbReference>
<dbReference type="Pfam" id="PF05641">
    <property type="entry name" value="Agenet"/>
    <property type="match status" value="1"/>
</dbReference>
<feature type="domain" description="BAH" evidence="2">
    <location>
        <begin position="201"/>
        <end position="321"/>
    </location>
</feature>
<dbReference type="SMART" id="SM00439">
    <property type="entry name" value="BAH"/>
    <property type="match status" value="1"/>
</dbReference>
<dbReference type="EMBL" id="RDQH01000336">
    <property type="protein sequence ID" value="RXH85788.1"/>
    <property type="molecule type" value="Genomic_DNA"/>
</dbReference>
<dbReference type="PANTHER" id="PTHR31917:SF3">
    <property type="entry name" value="BROMO ADJACENT-LIKE DOMAIN PROTEIN"/>
    <property type="match status" value="1"/>
</dbReference>
<keyword evidence="4" id="KW-1185">Reference proteome</keyword>
<dbReference type="AlphaFoldDB" id="A0A498IQM8"/>
<name>A0A498IQM8_MALDO</name>
<dbReference type="STRING" id="3750.A0A498IQM8"/>
<dbReference type="InterPro" id="IPR001025">
    <property type="entry name" value="BAH_dom"/>
</dbReference>
<sequence length="681" mass="76834">MMTNTHSFVSWEEHTLCQERGSRVVHYYLKEASGELVLAVIGTERSIRHMLYVLSDEFVKTYKSKGFINVCTKWRARREVVEWLTSLVSRRCWSEVSVYLFTPLGIQNLAMESLLLFNVDYVPSVMYHTACKPTHPITDSPTDETTQPLPITGLGARQTYMPDQMVPRKLKVHNSDIEWSGIAWICAKQLKHYPAFHRNGATISVHSFVFVLALEEESHYLGYVEDMYEDKKSQKKVKVRWFHHTWEVTGVIPDLNPHPREVFITPYVQVINAECVGGPATVLTPKHYEKCLAVVAHKSSSGILMCFRQLGDYKVKPFSLAKLRGYSNQAILSSLDVYISKQKAKAKYHKLCDEDEVELAPDDPLRMSLKRNRTSKANQGHCGVKNLVTGNHLPNCVPTYPKLKLKLSTKTMGVKIAGSEPIRPVSFKVGEKMELLCQDSGIRGCWFRCQVLQTSQKLLKVQYDDLQDVDGSGNLEEWVPAFKVAAPDKLGMRYSGRLTIRPCRLNDSTEVCFEVGVAVDAWWCDGWWEGVVTGVNISGTDSIQVYFPGEKKLMSFPRKDVRASRDWVENRWVDVKAKPDVFSYVSENISSSTKLLSVSSSSMAKASSKLEAVEEKPESPNLAPLDEELGKVTRMNMRKWPCTSNEDEINNSSDGNGGDDCACNKTEKCETLEATEVAAHG</sequence>
<dbReference type="InterPro" id="IPR014002">
    <property type="entry name" value="Agenet_dom_plant"/>
</dbReference>
<accession>A0A498IQM8</accession>
<dbReference type="InterPro" id="IPR043151">
    <property type="entry name" value="BAH_sf"/>
</dbReference>
<dbReference type="GO" id="GO:0003682">
    <property type="term" value="F:chromatin binding"/>
    <property type="evidence" value="ECO:0007669"/>
    <property type="project" value="InterPro"/>
</dbReference>
<gene>
    <name evidence="3" type="ORF">DVH24_014372</name>
</gene>
<comment type="caution">
    <text evidence="3">The sequence shown here is derived from an EMBL/GenBank/DDBJ whole genome shotgun (WGS) entry which is preliminary data.</text>
</comment>
<evidence type="ECO:0000313" key="4">
    <source>
        <dbReference type="Proteomes" id="UP000290289"/>
    </source>
</evidence>